<dbReference type="GO" id="GO:0006355">
    <property type="term" value="P:regulation of DNA-templated transcription"/>
    <property type="evidence" value="ECO:0007669"/>
    <property type="project" value="InterPro"/>
</dbReference>
<evidence type="ECO:0000256" key="5">
    <source>
        <dbReference type="ARBA" id="ARBA00023163"/>
    </source>
</evidence>
<dbReference type="InterPro" id="IPR011006">
    <property type="entry name" value="CheY-like_superfamily"/>
</dbReference>
<dbReference type="InterPro" id="IPR001789">
    <property type="entry name" value="Sig_transdc_resp-reg_receiver"/>
</dbReference>
<evidence type="ECO:0000313" key="8">
    <source>
        <dbReference type="EMBL" id="KDN30512.1"/>
    </source>
</evidence>
<evidence type="ECO:0000256" key="2">
    <source>
        <dbReference type="ARBA" id="ARBA00023012"/>
    </source>
</evidence>
<comment type="caution">
    <text evidence="8">The sequence shown here is derived from an EMBL/GenBank/DDBJ whole genome shotgun (WGS) entry which is preliminary data.</text>
</comment>
<keyword evidence="9" id="KW-1185">Reference proteome</keyword>
<dbReference type="SUPFAM" id="SSF46894">
    <property type="entry name" value="C-terminal effector domain of the bipartite response regulators"/>
    <property type="match status" value="1"/>
</dbReference>
<organism evidence="8 9">
    <name type="scientific">Vibrio fortis</name>
    <dbReference type="NCBI Taxonomy" id="212667"/>
    <lineage>
        <taxon>Bacteria</taxon>
        <taxon>Pseudomonadati</taxon>
        <taxon>Pseudomonadota</taxon>
        <taxon>Gammaproteobacteria</taxon>
        <taxon>Vibrionales</taxon>
        <taxon>Vibrionaceae</taxon>
        <taxon>Vibrio</taxon>
    </lineage>
</organism>
<dbReference type="SUPFAM" id="SSF52172">
    <property type="entry name" value="CheY-like"/>
    <property type="match status" value="1"/>
</dbReference>
<dbReference type="CDD" id="cd17574">
    <property type="entry name" value="REC_OmpR"/>
    <property type="match status" value="1"/>
</dbReference>
<dbReference type="STRING" id="212667.VFDL14_07245"/>
<evidence type="ECO:0000259" key="7">
    <source>
        <dbReference type="PROSITE" id="PS50110"/>
    </source>
</evidence>
<keyword evidence="2" id="KW-0902">Two-component regulatory system</keyword>
<accession>A0A066UXA5</accession>
<dbReference type="InterPro" id="IPR039420">
    <property type="entry name" value="WalR-like"/>
</dbReference>
<keyword evidence="4" id="KW-0238">DNA-binding</keyword>
<dbReference type="OrthoDB" id="9802426at2"/>
<reference evidence="8 9" key="1">
    <citation type="submission" date="2014-02" db="EMBL/GenBank/DDBJ databases">
        <title>Vibrio fortis Dalian14 Genome Sequencing.</title>
        <authorList>
            <person name="Wang Y."/>
            <person name="Song L."/>
            <person name="Liu G."/>
            <person name="Ding J."/>
        </authorList>
    </citation>
    <scope>NUCLEOTIDE SEQUENCE [LARGE SCALE GENOMIC DNA]</scope>
    <source>
        <strain evidence="8 9">Dalian14</strain>
    </source>
</reference>
<sequence length="233" mass="26745">MIDIVLIEDDCELRRMLNYLLSEIEGFEVACFKSGSIALPFIEKNLPRLVLLDLQLPDMSGLDIIKSIRSKLMPTPVIVITANDSELTEMNCLTAGANDYLAKPIRSSVLVERIKRQIFKDSKTLNKENEADNEAKIAYLREKDLSLIYNNTNIKLAPSEYEILDILNKSEKPMTVCDLFEMIHGFNHDPIDRSIYMRIYSLKKKISASFPNFELVMNRRSKGFYLSCDMGYL</sequence>
<proteinExistence type="predicted"/>
<evidence type="ECO:0000256" key="4">
    <source>
        <dbReference type="ARBA" id="ARBA00023125"/>
    </source>
</evidence>
<dbReference type="Gene3D" id="3.40.50.2300">
    <property type="match status" value="1"/>
</dbReference>
<keyword evidence="3" id="KW-0805">Transcription regulation</keyword>
<name>A0A066UXA5_9VIBR</name>
<feature type="domain" description="Response regulatory" evidence="7">
    <location>
        <begin position="3"/>
        <end position="118"/>
    </location>
</feature>
<evidence type="ECO:0000313" key="9">
    <source>
        <dbReference type="Proteomes" id="UP000027219"/>
    </source>
</evidence>
<dbReference type="Proteomes" id="UP000027219">
    <property type="component" value="Unassembled WGS sequence"/>
</dbReference>
<dbReference type="GO" id="GO:0000976">
    <property type="term" value="F:transcription cis-regulatory region binding"/>
    <property type="evidence" value="ECO:0007669"/>
    <property type="project" value="TreeGrafter"/>
</dbReference>
<evidence type="ECO:0000256" key="3">
    <source>
        <dbReference type="ARBA" id="ARBA00023015"/>
    </source>
</evidence>
<dbReference type="GO" id="GO:0005829">
    <property type="term" value="C:cytosol"/>
    <property type="evidence" value="ECO:0007669"/>
    <property type="project" value="TreeGrafter"/>
</dbReference>
<dbReference type="RefSeq" id="WP_032549571.1">
    <property type="nucleotide sequence ID" value="NZ_JBEEAX010000002.1"/>
</dbReference>
<evidence type="ECO:0000256" key="1">
    <source>
        <dbReference type="ARBA" id="ARBA00022553"/>
    </source>
</evidence>
<keyword evidence="5" id="KW-0804">Transcription</keyword>
<gene>
    <name evidence="8" type="ORF">VFDL14_07245</name>
</gene>
<keyword evidence="1 6" id="KW-0597">Phosphoprotein</keyword>
<dbReference type="PANTHER" id="PTHR48111">
    <property type="entry name" value="REGULATOR OF RPOS"/>
    <property type="match status" value="1"/>
</dbReference>
<dbReference type="Gene3D" id="1.10.10.10">
    <property type="entry name" value="Winged helix-like DNA-binding domain superfamily/Winged helix DNA-binding domain"/>
    <property type="match status" value="1"/>
</dbReference>
<dbReference type="GO" id="GO:0000156">
    <property type="term" value="F:phosphorelay response regulator activity"/>
    <property type="evidence" value="ECO:0007669"/>
    <property type="project" value="TreeGrafter"/>
</dbReference>
<dbReference type="PROSITE" id="PS50110">
    <property type="entry name" value="RESPONSE_REGULATORY"/>
    <property type="match status" value="1"/>
</dbReference>
<evidence type="ECO:0000256" key="6">
    <source>
        <dbReference type="PROSITE-ProRule" id="PRU00169"/>
    </source>
</evidence>
<dbReference type="InterPro" id="IPR036388">
    <property type="entry name" value="WH-like_DNA-bd_sf"/>
</dbReference>
<dbReference type="Pfam" id="PF00072">
    <property type="entry name" value="Response_reg"/>
    <property type="match status" value="1"/>
</dbReference>
<dbReference type="GO" id="GO:0032993">
    <property type="term" value="C:protein-DNA complex"/>
    <property type="evidence" value="ECO:0007669"/>
    <property type="project" value="TreeGrafter"/>
</dbReference>
<dbReference type="EMBL" id="JFFR01000002">
    <property type="protein sequence ID" value="KDN30512.1"/>
    <property type="molecule type" value="Genomic_DNA"/>
</dbReference>
<feature type="modified residue" description="4-aspartylphosphate" evidence="6">
    <location>
        <position position="53"/>
    </location>
</feature>
<protein>
    <submittedName>
        <fullName evidence="8">Transcriptional regulator</fullName>
    </submittedName>
</protein>
<dbReference type="SMART" id="SM00448">
    <property type="entry name" value="REC"/>
    <property type="match status" value="1"/>
</dbReference>
<dbReference type="AlphaFoldDB" id="A0A066UXA5"/>
<dbReference type="InterPro" id="IPR016032">
    <property type="entry name" value="Sig_transdc_resp-reg_C-effctor"/>
</dbReference>
<dbReference type="PANTHER" id="PTHR48111:SF1">
    <property type="entry name" value="TWO-COMPONENT RESPONSE REGULATOR ORR33"/>
    <property type="match status" value="1"/>
</dbReference>